<protein>
    <submittedName>
        <fullName evidence="1">Uncharacterized protein</fullName>
    </submittedName>
</protein>
<sequence>MTEQSDQPDSIAHFQKVLSQQGILLGQHTSYPQSLEQQQASINLALVEISRSIPTTQNHLSVRTPNQPKAPPLAICPNPVTSPAFYQSISPPTREPFSGDLEKSKVFLLQCTLVFQQARSSFPDAPARLLTSAF</sequence>
<evidence type="ECO:0000313" key="2">
    <source>
        <dbReference type="Proteomes" id="UP001482620"/>
    </source>
</evidence>
<proteinExistence type="predicted"/>
<keyword evidence="2" id="KW-1185">Reference proteome</keyword>
<organism evidence="1 2">
    <name type="scientific">Ilyodon furcidens</name>
    <name type="common">goldbreast splitfin</name>
    <dbReference type="NCBI Taxonomy" id="33524"/>
    <lineage>
        <taxon>Eukaryota</taxon>
        <taxon>Metazoa</taxon>
        <taxon>Chordata</taxon>
        <taxon>Craniata</taxon>
        <taxon>Vertebrata</taxon>
        <taxon>Euteleostomi</taxon>
        <taxon>Actinopterygii</taxon>
        <taxon>Neopterygii</taxon>
        <taxon>Teleostei</taxon>
        <taxon>Neoteleostei</taxon>
        <taxon>Acanthomorphata</taxon>
        <taxon>Ovalentaria</taxon>
        <taxon>Atherinomorphae</taxon>
        <taxon>Cyprinodontiformes</taxon>
        <taxon>Goodeidae</taxon>
        <taxon>Ilyodon</taxon>
    </lineage>
</organism>
<accession>A0ABV0T2W3</accession>
<comment type="caution">
    <text evidence="1">The sequence shown here is derived from an EMBL/GenBank/DDBJ whole genome shotgun (WGS) entry which is preliminary data.</text>
</comment>
<dbReference type="EMBL" id="JAHRIQ010018432">
    <property type="protein sequence ID" value="MEQ2227220.1"/>
    <property type="molecule type" value="Genomic_DNA"/>
</dbReference>
<evidence type="ECO:0000313" key="1">
    <source>
        <dbReference type="EMBL" id="MEQ2227220.1"/>
    </source>
</evidence>
<dbReference type="Proteomes" id="UP001482620">
    <property type="component" value="Unassembled WGS sequence"/>
</dbReference>
<reference evidence="1 2" key="1">
    <citation type="submission" date="2021-06" db="EMBL/GenBank/DDBJ databases">
        <authorList>
            <person name="Palmer J.M."/>
        </authorList>
    </citation>
    <scope>NUCLEOTIDE SEQUENCE [LARGE SCALE GENOMIC DNA]</scope>
    <source>
        <strain evidence="2">if_2019</strain>
        <tissue evidence="1">Muscle</tissue>
    </source>
</reference>
<name>A0ABV0T2W3_9TELE</name>
<gene>
    <name evidence="1" type="ORF">ILYODFUR_035594</name>
</gene>